<evidence type="ECO:0000256" key="1">
    <source>
        <dbReference type="ARBA" id="ARBA00004141"/>
    </source>
</evidence>
<keyword evidence="3 6" id="KW-1133">Transmembrane helix</keyword>
<evidence type="ECO:0000256" key="2">
    <source>
        <dbReference type="ARBA" id="ARBA00022692"/>
    </source>
</evidence>
<comment type="caution">
    <text evidence="8">The sequence shown here is derived from an EMBL/GenBank/DDBJ whole genome shotgun (WGS) entry which is preliminary data.</text>
</comment>
<gene>
    <name evidence="8" type="ORF">KDA27_21815</name>
</gene>
<feature type="transmembrane region" description="Helical" evidence="6">
    <location>
        <begin position="66"/>
        <end position="88"/>
    </location>
</feature>
<evidence type="ECO:0000256" key="5">
    <source>
        <dbReference type="SAM" id="MobiDB-lite"/>
    </source>
</evidence>
<dbReference type="InterPro" id="IPR010432">
    <property type="entry name" value="RDD"/>
</dbReference>
<evidence type="ECO:0000313" key="8">
    <source>
        <dbReference type="EMBL" id="MCA9758449.1"/>
    </source>
</evidence>
<feature type="transmembrane region" description="Helical" evidence="6">
    <location>
        <begin position="139"/>
        <end position="163"/>
    </location>
</feature>
<dbReference type="EMBL" id="JAGQHS010000175">
    <property type="protein sequence ID" value="MCA9758449.1"/>
    <property type="molecule type" value="Genomic_DNA"/>
</dbReference>
<dbReference type="PANTHER" id="PTHR38480">
    <property type="entry name" value="SLR0254 PROTEIN"/>
    <property type="match status" value="1"/>
</dbReference>
<keyword evidence="4 6" id="KW-0472">Membrane</keyword>
<reference evidence="8" key="1">
    <citation type="submission" date="2020-04" db="EMBL/GenBank/DDBJ databases">
        <authorList>
            <person name="Zhang T."/>
        </authorList>
    </citation>
    <scope>NUCLEOTIDE SEQUENCE</scope>
    <source>
        <strain evidence="8">HKST-UBA02</strain>
    </source>
</reference>
<evidence type="ECO:0000313" key="9">
    <source>
        <dbReference type="Proteomes" id="UP000739538"/>
    </source>
</evidence>
<protein>
    <submittedName>
        <fullName evidence="8">RDD family protein</fullName>
    </submittedName>
</protein>
<feature type="region of interest" description="Disordered" evidence="5">
    <location>
        <begin position="201"/>
        <end position="236"/>
    </location>
</feature>
<dbReference type="PANTHER" id="PTHR38480:SF1">
    <property type="entry name" value="SLR0254 PROTEIN"/>
    <property type="match status" value="1"/>
</dbReference>
<evidence type="ECO:0000256" key="6">
    <source>
        <dbReference type="SAM" id="Phobius"/>
    </source>
</evidence>
<dbReference type="Pfam" id="PF06271">
    <property type="entry name" value="RDD"/>
    <property type="match status" value="1"/>
</dbReference>
<reference evidence="8" key="2">
    <citation type="journal article" date="2021" name="Microbiome">
        <title>Successional dynamics and alternative stable states in a saline activated sludge microbial community over 9 years.</title>
        <authorList>
            <person name="Wang Y."/>
            <person name="Ye J."/>
            <person name="Ju F."/>
            <person name="Liu L."/>
            <person name="Boyd J.A."/>
            <person name="Deng Y."/>
            <person name="Parks D.H."/>
            <person name="Jiang X."/>
            <person name="Yin X."/>
            <person name="Woodcroft B.J."/>
            <person name="Tyson G.W."/>
            <person name="Hugenholtz P."/>
            <person name="Polz M.F."/>
            <person name="Zhang T."/>
        </authorList>
    </citation>
    <scope>NUCLEOTIDE SEQUENCE</scope>
    <source>
        <strain evidence="8">HKST-UBA02</strain>
    </source>
</reference>
<feature type="compositionally biased region" description="Low complexity" evidence="5">
    <location>
        <begin position="203"/>
        <end position="235"/>
    </location>
</feature>
<evidence type="ECO:0000259" key="7">
    <source>
        <dbReference type="Pfam" id="PF06271"/>
    </source>
</evidence>
<proteinExistence type="predicted"/>
<name>A0A956SGC3_UNCEI</name>
<accession>A0A956SGC3</accession>
<feature type="transmembrane region" description="Helical" evidence="6">
    <location>
        <begin position="38"/>
        <end position="60"/>
    </location>
</feature>
<dbReference type="AlphaFoldDB" id="A0A956SGC3"/>
<feature type="domain" description="RDD" evidence="7">
    <location>
        <begin position="28"/>
        <end position="179"/>
    </location>
</feature>
<feature type="non-terminal residue" evidence="8">
    <location>
        <position position="321"/>
    </location>
</feature>
<dbReference type="GO" id="GO:0016020">
    <property type="term" value="C:membrane"/>
    <property type="evidence" value="ECO:0007669"/>
    <property type="project" value="UniProtKB-SubCell"/>
</dbReference>
<dbReference type="Proteomes" id="UP000739538">
    <property type="component" value="Unassembled WGS sequence"/>
</dbReference>
<comment type="subcellular location">
    <subcellularLocation>
        <location evidence="1">Membrane</location>
        <topology evidence="1">Multi-pass membrane protein</topology>
    </subcellularLocation>
</comment>
<keyword evidence="2 6" id="KW-0812">Transmembrane</keyword>
<evidence type="ECO:0000256" key="3">
    <source>
        <dbReference type="ARBA" id="ARBA00022989"/>
    </source>
</evidence>
<feature type="transmembrane region" description="Helical" evidence="6">
    <location>
        <begin position="100"/>
        <end position="119"/>
    </location>
</feature>
<organism evidence="8 9">
    <name type="scientific">Eiseniibacteriota bacterium</name>
    <dbReference type="NCBI Taxonomy" id="2212470"/>
    <lineage>
        <taxon>Bacteria</taxon>
        <taxon>Candidatus Eiseniibacteriota</taxon>
    </lineage>
</organism>
<evidence type="ECO:0000256" key="4">
    <source>
        <dbReference type="ARBA" id="ARBA00023136"/>
    </source>
</evidence>
<sequence>MRQIFARTDALRAGYLVTPEQVLLRFDLASIGARASALLIDASILVVAALGIVFLFSYLVENHGGWFAPIEVLLLFALRNFYFIYMELRFSGQTLGKRLVGIRVVARDGGALGAGLVFARNLTRELEFIIPMALAISGTAVSGVATWVVELAAVLWIVVMLGIPLRTRSHARLGDLIAGTIVVQVPRPVLLSDLTDREVARPATSAGSAGSTESEGSAESTASAAPTGTASSDASLHSDGPVFTREQLDVYGIHELQVLEDVLRRPIGDVDYRLLDRLARTIQRKIGWNSAERYHSREFLTAFYAAQRGRLEKELAFGRRR</sequence>